<dbReference type="EMBL" id="PCDP01000045">
    <property type="protein sequence ID" value="PZM10726.1"/>
    <property type="molecule type" value="Genomic_DNA"/>
</dbReference>
<dbReference type="Proteomes" id="UP000248925">
    <property type="component" value="Unassembled WGS sequence"/>
</dbReference>
<dbReference type="AlphaFoldDB" id="A0A2W4E5D0"/>
<organism evidence="1 2">
    <name type="scientific">Rhizobium tubonense</name>
    <dbReference type="NCBI Taxonomy" id="484088"/>
    <lineage>
        <taxon>Bacteria</taxon>
        <taxon>Pseudomonadati</taxon>
        <taxon>Pseudomonadota</taxon>
        <taxon>Alphaproteobacteria</taxon>
        <taxon>Hyphomicrobiales</taxon>
        <taxon>Rhizobiaceae</taxon>
        <taxon>Rhizobium/Agrobacterium group</taxon>
        <taxon>Rhizobium</taxon>
    </lineage>
</organism>
<sequence length="67" mass="7888">MTQIGDFQRRRPVRGRPYTLEEFADRYRLSKHAAEDLYVRFGPSAIELDLLMAAKRHVPDMPERLAE</sequence>
<comment type="caution">
    <text evidence="1">The sequence shown here is derived from an EMBL/GenBank/DDBJ whole genome shotgun (WGS) entry which is preliminary data.</text>
</comment>
<dbReference type="OrthoDB" id="8421262at2"/>
<evidence type="ECO:0000313" key="2">
    <source>
        <dbReference type="Proteomes" id="UP000248925"/>
    </source>
</evidence>
<keyword evidence="2" id="KW-1185">Reference proteome</keyword>
<evidence type="ECO:0000313" key="1">
    <source>
        <dbReference type="EMBL" id="PZM10726.1"/>
    </source>
</evidence>
<reference evidence="1 2" key="1">
    <citation type="journal article" date="2018" name="Sci. Rep.">
        <title>Rhizobium tumorigenes sp. nov., a novel plant tumorigenic bacterium isolated from cane gall tumors on thornless blackberry.</title>
        <authorList>
            <person name="Kuzmanovi N."/>
            <person name="Smalla K."/>
            <person name="Gronow S."/>
            <person name="PuBawska J."/>
        </authorList>
    </citation>
    <scope>NUCLEOTIDE SEQUENCE [LARGE SCALE GENOMIC DNA]</scope>
    <source>
        <strain evidence="1 2">CCBAU 85046</strain>
    </source>
</reference>
<gene>
    <name evidence="1" type="ORF">CPY51_22030</name>
</gene>
<evidence type="ECO:0008006" key="3">
    <source>
        <dbReference type="Google" id="ProtNLM"/>
    </source>
</evidence>
<dbReference type="RefSeq" id="WP_111162394.1">
    <property type="nucleotide sequence ID" value="NZ_PCDP01000045.1"/>
</dbReference>
<name>A0A2W4E5D0_9HYPH</name>
<accession>A0A2W4E5D0</accession>
<protein>
    <recommendedName>
        <fullName evidence="3">DUF3606 domain-containing protein</fullName>
    </recommendedName>
</protein>
<proteinExistence type="predicted"/>